<feature type="transmembrane region" description="Helical" evidence="1">
    <location>
        <begin position="189"/>
        <end position="207"/>
    </location>
</feature>
<accession>A0A6L4WZR9</accession>
<comment type="caution">
    <text evidence="4">The sequence shown here is derived from an EMBL/GenBank/DDBJ whole genome shotgun (WGS) entry which is preliminary data.</text>
</comment>
<keyword evidence="5" id="KW-1185">Reference proteome</keyword>
<dbReference type="Proteomes" id="UP000482084">
    <property type="component" value="Unassembled WGS sequence"/>
</dbReference>
<feature type="domain" description="Sensor histidine kinase NatK-like C-terminal" evidence="3">
    <location>
        <begin position="385"/>
        <end position="490"/>
    </location>
</feature>
<feature type="transmembrane region" description="Helical" evidence="1">
    <location>
        <begin position="253"/>
        <end position="272"/>
    </location>
</feature>
<feature type="transmembrane region" description="Helical" evidence="1">
    <location>
        <begin position="64"/>
        <end position="85"/>
    </location>
</feature>
<dbReference type="GO" id="GO:0016301">
    <property type="term" value="F:kinase activity"/>
    <property type="evidence" value="ECO:0007669"/>
    <property type="project" value="UniProtKB-KW"/>
</dbReference>
<evidence type="ECO:0000313" key="5">
    <source>
        <dbReference type="Proteomes" id="UP000482084"/>
    </source>
</evidence>
<keyword evidence="1" id="KW-1133">Transmembrane helix</keyword>
<keyword evidence="4" id="KW-0418">Kinase</keyword>
<keyword evidence="1" id="KW-0472">Membrane</keyword>
<feature type="signal peptide" evidence="2">
    <location>
        <begin position="1"/>
        <end position="23"/>
    </location>
</feature>
<dbReference type="EMBL" id="WBSM01000019">
    <property type="protein sequence ID" value="KAB8286629.1"/>
    <property type="molecule type" value="Genomic_DNA"/>
</dbReference>
<evidence type="ECO:0000256" key="2">
    <source>
        <dbReference type="SAM" id="SignalP"/>
    </source>
</evidence>
<reference evidence="4 5" key="1">
    <citation type="submission" date="2019-10" db="EMBL/GenBank/DDBJ databases">
        <title>Characterization of the phylogenetic diversity of two novel species belonging to the genus Bifidobacterium: Bifidobacterium cebidarum sp. nov. and Bifidobacterium leontopitheci sp. nov.</title>
        <authorList>
            <person name="Lugli G.A."/>
            <person name="Duranti S."/>
            <person name="Milani C."/>
            <person name="Turroni F."/>
            <person name="Ventura M."/>
        </authorList>
    </citation>
    <scope>NUCLEOTIDE SEQUENCE [LARGE SCALE GENOMIC DNA]</scope>
    <source>
        <strain evidence="4 5">DSM 100688</strain>
    </source>
</reference>
<dbReference type="Pfam" id="PF14501">
    <property type="entry name" value="HATPase_c_5"/>
    <property type="match status" value="1"/>
</dbReference>
<feature type="chain" id="PRO_5026732226" evidence="2">
    <location>
        <begin position="24"/>
        <end position="492"/>
    </location>
</feature>
<evidence type="ECO:0000313" key="4">
    <source>
        <dbReference type="EMBL" id="KAB8286629.1"/>
    </source>
</evidence>
<evidence type="ECO:0000259" key="3">
    <source>
        <dbReference type="Pfam" id="PF14501"/>
    </source>
</evidence>
<keyword evidence="2" id="KW-0732">Signal</keyword>
<dbReference type="InterPro" id="IPR032834">
    <property type="entry name" value="NatK-like_C"/>
</dbReference>
<proteinExistence type="predicted"/>
<keyword evidence="1" id="KW-0812">Transmembrane</keyword>
<dbReference type="Gene3D" id="3.30.565.10">
    <property type="entry name" value="Histidine kinase-like ATPase, C-terminal domain"/>
    <property type="match status" value="1"/>
</dbReference>
<feature type="transmembrane region" description="Helical" evidence="1">
    <location>
        <begin position="227"/>
        <end position="247"/>
    </location>
</feature>
<dbReference type="InterPro" id="IPR036890">
    <property type="entry name" value="HATPase_C_sf"/>
</dbReference>
<feature type="transmembrane region" description="Helical" evidence="1">
    <location>
        <begin position="97"/>
        <end position="116"/>
    </location>
</feature>
<dbReference type="SUPFAM" id="SSF55874">
    <property type="entry name" value="ATPase domain of HSP90 chaperone/DNA topoisomerase II/histidine kinase"/>
    <property type="match status" value="1"/>
</dbReference>
<protein>
    <submittedName>
        <fullName evidence="4">Two-component histidine protein kinase</fullName>
    </submittedName>
</protein>
<dbReference type="AlphaFoldDB" id="A0A6L4WZR9"/>
<feature type="transmembrane region" description="Helical" evidence="1">
    <location>
        <begin position="152"/>
        <end position="177"/>
    </location>
</feature>
<gene>
    <name evidence="4" type="ORF">DSM100688_2229</name>
</gene>
<dbReference type="RefSeq" id="WP_240811865.1">
    <property type="nucleotide sequence ID" value="NZ_WBSM01000019.1"/>
</dbReference>
<sequence length="492" mass="53897">MCAELAAMTAVAAASTVLSSLHAAAVTVSSPIAAVTASPVLTLTASLATALAALTGGLRSFADLLVWFFAANGYVIEILIVAEMFTWWIERRAHWRVRLAACVLAMVAVTTVMAALNQPHDALGQIARLVLVDTLCFVALTVCRRLDVTQGLFYTAAVVGLQHLAYGGAQIVMGVVHVAARIRDDAMDLWLYPVSFALLLAAWYWLFSRPMQGHVPQGLADSHVVPLLIGVVLSVDVFSCLFDYFTADAGINIYAYMMFILTRTVLCAFLLLMQREIVMREAAQRDGEVLKQLLYQQKSQLAADKQTIDLINVKTHDLKKQLNMLGGRIPAEEIDELRGLVGIYDSSVRTGNEALDVLLANKSLVCEQRHIQFDRMIDGASLAFMKPADIYSLFGNAIDNAIEAVGAVADPARRYIRMKVRAEAGMLVVHVENPYDGERRFVDGLPVTTKDDTRYHGFGVRSMRMIVEQYDGVLSVKAEDGVFAVNVLIPMP</sequence>
<evidence type="ECO:0000256" key="1">
    <source>
        <dbReference type="SAM" id="Phobius"/>
    </source>
</evidence>
<keyword evidence="4" id="KW-0808">Transferase</keyword>
<organism evidence="4 5">
    <name type="scientific">Bifidobacterium ramosum</name>
    <dbReference type="NCBI Taxonomy" id="1798158"/>
    <lineage>
        <taxon>Bacteria</taxon>
        <taxon>Bacillati</taxon>
        <taxon>Actinomycetota</taxon>
        <taxon>Actinomycetes</taxon>
        <taxon>Bifidobacteriales</taxon>
        <taxon>Bifidobacteriaceae</taxon>
        <taxon>Bifidobacterium</taxon>
    </lineage>
</organism>
<name>A0A6L4WZR9_9BIFI</name>
<dbReference type="CDD" id="cd16935">
    <property type="entry name" value="HATPase_AgrC-ComD-like"/>
    <property type="match status" value="1"/>
</dbReference>